<reference evidence="2 3" key="1">
    <citation type="submission" date="2015-01" db="EMBL/GenBank/DDBJ databases">
        <title>Evolution of Trichinella species and genotypes.</title>
        <authorList>
            <person name="Korhonen P.K."/>
            <person name="Edoardo P."/>
            <person name="Giuseppe L.R."/>
            <person name="Gasser R.B."/>
        </authorList>
    </citation>
    <scope>NUCLEOTIDE SEQUENCE [LARGE SCALE GENOMIC DNA]</scope>
    <source>
        <strain evidence="2">ISS37</strain>
    </source>
</reference>
<evidence type="ECO:0000313" key="3">
    <source>
        <dbReference type="Proteomes" id="UP000054630"/>
    </source>
</evidence>
<accession>A0A0V0RYL0</accession>
<organism evidence="2 3">
    <name type="scientific">Trichinella nelsoni</name>
    <dbReference type="NCBI Taxonomy" id="6336"/>
    <lineage>
        <taxon>Eukaryota</taxon>
        <taxon>Metazoa</taxon>
        <taxon>Ecdysozoa</taxon>
        <taxon>Nematoda</taxon>
        <taxon>Enoplea</taxon>
        <taxon>Dorylaimia</taxon>
        <taxon>Trichinellida</taxon>
        <taxon>Trichinellidae</taxon>
        <taxon>Trichinella</taxon>
    </lineage>
</organism>
<dbReference type="AlphaFoldDB" id="A0A0V0RYL0"/>
<proteinExistence type="predicted"/>
<comment type="caution">
    <text evidence="2">The sequence shown here is derived from an EMBL/GenBank/DDBJ whole genome shotgun (WGS) entry which is preliminary data.</text>
</comment>
<keyword evidence="3" id="KW-1185">Reference proteome</keyword>
<evidence type="ECO:0000256" key="1">
    <source>
        <dbReference type="SAM" id="MobiDB-lite"/>
    </source>
</evidence>
<name>A0A0V0RYL0_9BILA</name>
<gene>
    <name evidence="2" type="ORF">T07_709</name>
</gene>
<evidence type="ECO:0000313" key="2">
    <source>
        <dbReference type="EMBL" id="KRX19597.1"/>
    </source>
</evidence>
<dbReference type="Proteomes" id="UP000054630">
    <property type="component" value="Unassembled WGS sequence"/>
</dbReference>
<protein>
    <submittedName>
        <fullName evidence="2">Uncharacterized protein</fullName>
    </submittedName>
</protein>
<sequence length="402" mass="44466">MALLYTRFSAWCCSSLSRGELSPNALFLGSKFDHLRETIRPASKYGSFDGVPGKSCFELLQHNLVGCSTHPGKRLRKQPAQVTSVHQDALAPLPLTSEKFGGEPLRAGAHPEGFEQGQLQAVVIIRFPDVHGPHHAPHLHIGETVYLAALAICSARRRLIDTNHHQREQPTDSAVPAYLTSRYPYGALAYKNISEMCRYNSVRHCREGMYVGYGSPQGSQAPGSFSGTMAAAKRSESCRRIRAKTGGRFVIIQCCTECSMLSREETHVVNAGIRSRTRVASVDEVHRRMDPIDFPEAERPLDKIPAQDRLANVGDDKFPTEPLNQTEVQQKAPAASHYRCALTDRPGMTAFLPLPCSPPALSGWPRSQGTYAQSLRSDPQSRRRQRRRCIAHPANPGLIQPI</sequence>
<dbReference type="EMBL" id="JYDL01000057">
    <property type="protein sequence ID" value="KRX19597.1"/>
    <property type="molecule type" value="Genomic_DNA"/>
</dbReference>
<feature type="region of interest" description="Disordered" evidence="1">
    <location>
        <begin position="365"/>
        <end position="386"/>
    </location>
</feature>